<dbReference type="PANTHER" id="PTHR33322:SF16">
    <property type="entry name" value="BAG FAMILY MOLECULAR CHAPERONE REGULATOR 6"/>
    <property type="match status" value="1"/>
</dbReference>
<feature type="region of interest" description="Disordered" evidence="2">
    <location>
        <begin position="135"/>
        <end position="160"/>
    </location>
</feature>
<dbReference type="Proteomes" id="UP000655225">
    <property type="component" value="Unassembled WGS sequence"/>
</dbReference>
<keyword evidence="4" id="KW-1185">Reference proteome</keyword>
<dbReference type="PANTHER" id="PTHR33322">
    <property type="entry name" value="BAG DOMAIN CONTAINING PROTEIN, EXPRESSED"/>
    <property type="match status" value="1"/>
</dbReference>
<evidence type="ECO:0000256" key="1">
    <source>
        <dbReference type="ARBA" id="ARBA00023186"/>
    </source>
</evidence>
<dbReference type="GO" id="GO:0009506">
    <property type="term" value="C:plasmodesma"/>
    <property type="evidence" value="ECO:0007669"/>
    <property type="project" value="TreeGrafter"/>
</dbReference>
<gene>
    <name evidence="3" type="ORF">HHK36_001246</name>
</gene>
<dbReference type="PROSITE" id="PS50096">
    <property type="entry name" value="IQ"/>
    <property type="match status" value="1"/>
</dbReference>
<feature type="compositionally biased region" description="Low complexity" evidence="2">
    <location>
        <begin position="317"/>
        <end position="326"/>
    </location>
</feature>
<evidence type="ECO:0000313" key="4">
    <source>
        <dbReference type="Proteomes" id="UP000655225"/>
    </source>
</evidence>
<dbReference type="GO" id="GO:0006457">
    <property type="term" value="P:protein folding"/>
    <property type="evidence" value="ECO:0007669"/>
    <property type="project" value="TreeGrafter"/>
</dbReference>
<comment type="caution">
    <text evidence="3">The sequence shown here is derived from an EMBL/GenBank/DDBJ whole genome shotgun (WGS) entry which is preliminary data.</text>
</comment>
<feature type="compositionally biased region" description="Basic and acidic residues" evidence="2">
    <location>
        <begin position="295"/>
        <end position="304"/>
    </location>
</feature>
<protein>
    <recommendedName>
        <fullName evidence="5">BAG domain-containing protein</fullName>
    </recommendedName>
</protein>
<organism evidence="3 4">
    <name type="scientific">Tetracentron sinense</name>
    <name type="common">Spur-leaf</name>
    <dbReference type="NCBI Taxonomy" id="13715"/>
    <lineage>
        <taxon>Eukaryota</taxon>
        <taxon>Viridiplantae</taxon>
        <taxon>Streptophyta</taxon>
        <taxon>Embryophyta</taxon>
        <taxon>Tracheophyta</taxon>
        <taxon>Spermatophyta</taxon>
        <taxon>Magnoliopsida</taxon>
        <taxon>Trochodendrales</taxon>
        <taxon>Trochodendraceae</taxon>
        <taxon>Tetracentron</taxon>
    </lineage>
</organism>
<dbReference type="OrthoDB" id="1907216at2759"/>
<evidence type="ECO:0000256" key="2">
    <source>
        <dbReference type="SAM" id="MobiDB-lite"/>
    </source>
</evidence>
<accession>A0A834ZTC9</accession>
<evidence type="ECO:0008006" key="5">
    <source>
        <dbReference type="Google" id="ProtNLM"/>
    </source>
</evidence>
<name>A0A834ZTC9_TETSI</name>
<reference evidence="3 4" key="1">
    <citation type="submission" date="2020-04" db="EMBL/GenBank/DDBJ databases">
        <title>Plant Genome Project.</title>
        <authorList>
            <person name="Zhang R.-G."/>
        </authorList>
    </citation>
    <scope>NUCLEOTIDE SEQUENCE [LARGE SCALE GENOMIC DNA]</scope>
    <source>
        <strain evidence="3">YNK0</strain>
        <tissue evidence="3">Leaf</tissue>
    </source>
</reference>
<keyword evidence="1" id="KW-0143">Chaperone</keyword>
<sequence>MDAAVRIQSACRGFEVRKWQPMKKLRQLTRIRAQVDEGLHPSLRDIRKSVARELIFLQEKLDSLANQKSCVPASTGIEEDPAVEAAMEDICKTVHDNRYMPPEVNEEQIESGPAKDLSPDSKVEEVVEPLLVDKEIQADSGRELTEQPAVGAEEQESKAAGVELKGDVIDEMSDHNPKEMVEVQRVSDTPKSMPEKCPEPPLVVEKIKSGMKLMEPSVDNDACDLEVRATCFNTENVEIVSGKHEEILLKGDNGDDSKLAELIVLPTEKEKSREEELIEVFKPEEPVNIQPSEGTHAEKPKDVFENSDACSPVDSLPTPESTSSEEVMAMPIKESKVYNSIKPEAETANEKEESQESEAMTCKDRMVEWTCGSGIAQDVEIAQDAVIIGTGSDSASADPAEEEGDLLFKASNSRSSLVETEEKGEYDKKLIEENEKLREMVVQLIQKGKEKLTVISALNERVRDLEKMRRKKKLRVRPQKATAVKPSNNLSTALV</sequence>
<evidence type="ECO:0000313" key="3">
    <source>
        <dbReference type="EMBL" id="KAF8413270.1"/>
    </source>
</evidence>
<feature type="compositionally biased region" description="Basic and acidic residues" evidence="2">
    <location>
        <begin position="343"/>
        <end position="354"/>
    </location>
</feature>
<feature type="region of interest" description="Disordered" evidence="2">
    <location>
        <begin position="469"/>
        <end position="495"/>
    </location>
</feature>
<feature type="region of interest" description="Disordered" evidence="2">
    <location>
        <begin position="285"/>
        <end position="360"/>
    </location>
</feature>
<dbReference type="InterPro" id="IPR040400">
    <property type="entry name" value="BAG5/6/7/8"/>
</dbReference>
<feature type="compositionally biased region" description="Polar residues" evidence="2">
    <location>
        <begin position="485"/>
        <end position="495"/>
    </location>
</feature>
<proteinExistence type="predicted"/>
<dbReference type="AlphaFoldDB" id="A0A834ZTC9"/>
<dbReference type="EMBL" id="JABCRI010000001">
    <property type="protein sequence ID" value="KAF8413270.1"/>
    <property type="molecule type" value="Genomic_DNA"/>
</dbReference>
<feature type="compositionally biased region" description="Basic residues" evidence="2">
    <location>
        <begin position="469"/>
        <end position="478"/>
    </location>
</feature>
<feature type="compositionally biased region" description="Basic and acidic residues" evidence="2">
    <location>
        <begin position="135"/>
        <end position="145"/>
    </location>
</feature>